<dbReference type="PANTHER" id="PTHR43476:SF3">
    <property type="entry name" value="FAD-BINDING MONOOXYGENASE"/>
    <property type="match status" value="1"/>
</dbReference>
<feature type="domain" description="FAD-binding" evidence="2">
    <location>
        <begin position="18"/>
        <end position="336"/>
    </location>
</feature>
<dbReference type="RefSeq" id="WP_397059240.1">
    <property type="nucleotide sequence ID" value="NZ_JBIRYL010000001.1"/>
</dbReference>
<dbReference type="GO" id="GO:0004497">
    <property type="term" value="F:monooxygenase activity"/>
    <property type="evidence" value="ECO:0007669"/>
    <property type="project" value="UniProtKB-KW"/>
</dbReference>
<keyword evidence="4" id="KW-1185">Reference proteome</keyword>
<dbReference type="Proteomes" id="UP001611494">
    <property type="component" value="Unassembled WGS sequence"/>
</dbReference>
<dbReference type="Gene3D" id="3.50.50.60">
    <property type="entry name" value="FAD/NAD(P)-binding domain"/>
    <property type="match status" value="1"/>
</dbReference>
<dbReference type="Pfam" id="PF01494">
    <property type="entry name" value="FAD_binding_3"/>
    <property type="match status" value="1"/>
</dbReference>
<dbReference type="EMBL" id="JBIRYL010000001">
    <property type="protein sequence ID" value="MFI2228806.1"/>
    <property type="molecule type" value="Genomic_DNA"/>
</dbReference>
<keyword evidence="1" id="KW-0560">Oxidoreductase</keyword>
<dbReference type="InterPro" id="IPR050631">
    <property type="entry name" value="PheA/TfdB_FAD_monoxygenase"/>
</dbReference>
<comment type="caution">
    <text evidence="3">The sequence shown here is derived from an EMBL/GenBank/DDBJ whole genome shotgun (WGS) entry which is preliminary data.</text>
</comment>
<organism evidence="3 4">
    <name type="scientific">Nocardia testacea</name>
    <dbReference type="NCBI Taxonomy" id="248551"/>
    <lineage>
        <taxon>Bacteria</taxon>
        <taxon>Bacillati</taxon>
        <taxon>Actinomycetota</taxon>
        <taxon>Actinomycetes</taxon>
        <taxon>Mycobacteriales</taxon>
        <taxon>Nocardiaceae</taxon>
        <taxon>Nocardia</taxon>
    </lineage>
</organism>
<name>A0ABW7VQD6_9NOCA</name>
<dbReference type="PANTHER" id="PTHR43476">
    <property type="entry name" value="3-(3-HYDROXY-PHENYL)PROPIONATE/3-HYDROXYCINNAMIC ACID HYDROXYLASE"/>
    <property type="match status" value="1"/>
</dbReference>
<dbReference type="SUPFAM" id="SSF51905">
    <property type="entry name" value="FAD/NAD(P)-binding domain"/>
    <property type="match status" value="1"/>
</dbReference>
<gene>
    <name evidence="3" type="ORF">ACH49Z_03020</name>
</gene>
<accession>A0ABW7VQD6</accession>
<proteinExistence type="predicted"/>
<keyword evidence="3" id="KW-0503">Monooxygenase</keyword>
<evidence type="ECO:0000259" key="2">
    <source>
        <dbReference type="Pfam" id="PF01494"/>
    </source>
</evidence>
<sequence length="379" mass="41699">MTASRNFPASTGPVLDCVVRGAGVGGALLALLLGRRGRRVLVIEPGPEVSRRGADILKPRGIRILDQHGLLDRLMRRAALRRRVIDFHHDGTLLFSYDFAEHTDTGYFLTIPYAETVGTILAACGELPSIDIRFGRRMVDVRVADSRVTEVTLDDGTTVRAHMYVDSAGTRSPLSDFVAAPREVSCHDHVLRMATVPATPGVLERNRLYFDSGGWFAYFYPVGNDLARVFVGLPEDQDGAVFRERSIDMKARLAGFVPHHRDALDRLDPTQFSRATLSVYRSTRYHRGNVVLLGGAAFSPHPMTGQGMSYTMEDATVLAEILAEACDSPKSERLIQERYLPRGAAHAELIAYGDALAGSFRDRAAYLDAHRPGLHGGDR</sequence>
<evidence type="ECO:0000256" key="1">
    <source>
        <dbReference type="ARBA" id="ARBA00023002"/>
    </source>
</evidence>
<dbReference type="InterPro" id="IPR036188">
    <property type="entry name" value="FAD/NAD-bd_sf"/>
</dbReference>
<reference evidence="3 4" key="1">
    <citation type="submission" date="2024-10" db="EMBL/GenBank/DDBJ databases">
        <title>The Natural Products Discovery Center: Release of the First 8490 Sequenced Strains for Exploring Actinobacteria Biosynthetic Diversity.</title>
        <authorList>
            <person name="Kalkreuter E."/>
            <person name="Kautsar S.A."/>
            <person name="Yang D."/>
            <person name="Bader C.D."/>
            <person name="Teijaro C.N."/>
            <person name="Fluegel L."/>
            <person name="Davis C.M."/>
            <person name="Simpson J.R."/>
            <person name="Lauterbach L."/>
            <person name="Steele A.D."/>
            <person name="Gui C."/>
            <person name="Meng S."/>
            <person name="Li G."/>
            <person name="Viehrig K."/>
            <person name="Ye F."/>
            <person name="Su P."/>
            <person name="Kiefer A.F."/>
            <person name="Nichols A."/>
            <person name="Cepeda A.J."/>
            <person name="Yan W."/>
            <person name="Fan B."/>
            <person name="Jiang Y."/>
            <person name="Adhikari A."/>
            <person name="Zheng C.-J."/>
            <person name="Schuster L."/>
            <person name="Cowan T.M."/>
            <person name="Smanski M.J."/>
            <person name="Chevrette M.G."/>
            <person name="De Carvalho L.P.S."/>
            <person name="Shen B."/>
        </authorList>
    </citation>
    <scope>NUCLEOTIDE SEQUENCE [LARGE SCALE GENOMIC DNA]</scope>
    <source>
        <strain evidence="3 4">NPDC019377</strain>
    </source>
</reference>
<evidence type="ECO:0000313" key="4">
    <source>
        <dbReference type="Proteomes" id="UP001611494"/>
    </source>
</evidence>
<protein>
    <submittedName>
        <fullName evidence="3">FAD-dependent monooxygenase</fullName>
    </submittedName>
</protein>
<evidence type="ECO:0000313" key="3">
    <source>
        <dbReference type="EMBL" id="MFI2228806.1"/>
    </source>
</evidence>
<dbReference type="InterPro" id="IPR002938">
    <property type="entry name" value="FAD-bd"/>
</dbReference>
<dbReference type="PRINTS" id="PR00420">
    <property type="entry name" value="RNGMNOXGNASE"/>
</dbReference>
<dbReference type="Gene3D" id="3.30.9.10">
    <property type="entry name" value="D-Amino Acid Oxidase, subunit A, domain 2"/>
    <property type="match status" value="2"/>
</dbReference>